<name>A0A2Z5G3L3_9BACT</name>
<dbReference type="EMBL" id="CP030840">
    <property type="protein sequence ID" value="AXC13702.1"/>
    <property type="molecule type" value="Genomic_DNA"/>
</dbReference>
<keyword evidence="2" id="KW-1185">Reference proteome</keyword>
<dbReference type="Proteomes" id="UP000253606">
    <property type="component" value="Chromosome"/>
</dbReference>
<dbReference type="KEGG" id="abas:ACPOL_4429"/>
<reference evidence="1 2" key="1">
    <citation type="journal article" date="2018" name="Front. Microbiol.">
        <title>Hydrolytic Capabilities as a Key to Environmental Success: Chitinolytic and Cellulolytic Acidobacteria From Acidic Sub-arctic Soils and Boreal Peatlands.</title>
        <authorList>
            <person name="Belova S.E."/>
            <person name="Ravin N.V."/>
            <person name="Pankratov T.A."/>
            <person name="Rakitin A.L."/>
            <person name="Ivanova A.A."/>
            <person name="Beletsky A.V."/>
            <person name="Mardanov A.V."/>
            <person name="Sinninghe Damste J.S."/>
            <person name="Dedysh S.N."/>
        </authorList>
    </citation>
    <scope>NUCLEOTIDE SEQUENCE [LARGE SCALE GENOMIC DNA]</scope>
    <source>
        <strain evidence="1 2">SBC82</strain>
    </source>
</reference>
<accession>A0A2Z5G3L3</accession>
<evidence type="ECO:0000313" key="1">
    <source>
        <dbReference type="EMBL" id="AXC13702.1"/>
    </source>
</evidence>
<proteinExistence type="predicted"/>
<evidence type="ECO:0000313" key="2">
    <source>
        <dbReference type="Proteomes" id="UP000253606"/>
    </source>
</evidence>
<protein>
    <submittedName>
        <fullName evidence="1">Uncharacterized protein</fullName>
    </submittedName>
</protein>
<sequence length="40" mass="4325">MWAESWLILNEPGVGSRIWLAAKQLSGGDFAPVPVFGQPV</sequence>
<gene>
    <name evidence="1" type="ORF">ACPOL_4429</name>
</gene>
<organism evidence="1 2">
    <name type="scientific">Acidisarcina polymorpha</name>
    <dbReference type="NCBI Taxonomy" id="2211140"/>
    <lineage>
        <taxon>Bacteria</taxon>
        <taxon>Pseudomonadati</taxon>
        <taxon>Acidobacteriota</taxon>
        <taxon>Terriglobia</taxon>
        <taxon>Terriglobales</taxon>
        <taxon>Acidobacteriaceae</taxon>
        <taxon>Acidisarcina</taxon>
    </lineage>
</organism>
<dbReference type="AlphaFoldDB" id="A0A2Z5G3L3"/>